<feature type="domain" description="GST N-terminal" evidence="1">
    <location>
        <begin position="1"/>
        <end position="83"/>
    </location>
</feature>
<dbReference type="InterPro" id="IPR040079">
    <property type="entry name" value="Glutathione_S-Trfase"/>
</dbReference>
<dbReference type="SFLD" id="SFLDS00019">
    <property type="entry name" value="Glutathione_Transferase_(cytos"/>
    <property type="match status" value="1"/>
</dbReference>
<dbReference type="InterPro" id="IPR004046">
    <property type="entry name" value="GST_C"/>
</dbReference>
<dbReference type="Proteomes" id="UP000249524">
    <property type="component" value="Unassembled WGS sequence"/>
</dbReference>
<protein>
    <submittedName>
        <fullName evidence="3">Glutathione S-transferase family protein</fullName>
    </submittedName>
</protein>
<dbReference type="PROSITE" id="PS50405">
    <property type="entry name" value="GST_CTER"/>
    <property type="match status" value="1"/>
</dbReference>
<evidence type="ECO:0000259" key="2">
    <source>
        <dbReference type="PROSITE" id="PS50405"/>
    </source>
</evidence>
<dbReference type="OrthoDB" id="9782992at2"/>
<evidence type="ECO:0000313" key="3">
    <source>
        <dbReference type="EMBL" id="RAK62031.1"/>
    </source>
</evidence>
<dbReference type="Gene3D" id="1.20.1050.10">
    <property type="match status" value="1"/>
</dbReference>
<dbReference type="InterPro" id="IPR004045">
    <property type="entry name" value="Glutathione_S-Trfase_N"/>
</dbReference>
<accession>A0A328B6L3</accession>
<dbReference type="SUPFAM" id="SSF52833">
    <property type="entry name" value="Thioredoxin-like"/>
    <property type="match status" value="1"/>
</dbReference>
<dbReference type="RefSeq" id="WP_111278593.1">
    <property type="nucleotide sequence ID" value="NZ_QFYS01000014.1"/>
</dbReference>
<evidence type="ECO:0000313" key="4">
    <source>
        <dbReference type="Proteomes" id="UP000249524"/>
    </source>
</evidence>
<proteinExistence type="predicted"/>
<dbReference type="SFLD" id="SFLDG00358">
    <property type="entry name" value="Main_(cytGST)"/>
    <property type="match status" value="1"/>
</dbReference>
<dbReference type="PROSITE" id="PS50404">
    <property type="entry name" value="GST_NTER"/>
    <property type="match status" value="1"/>
</dbReference>
<dbReference type="CDD" id="cd00570">
    <property type="entry name" value="GST_N_family"/>
    <property type="match status" value="1"/>
</dbReference>
<dbReference type="EMBL" id="QFYS01000014">
    <property type="protein sequence ID" value="RAK62031.1"/>
    <property type="molecule type" value="Genomic_DNA"/>
</dbReference>
<gene>
    <name evidence="3" type="ORF">DJ019_20150</name>
</gene>
<evidence type="ECO:0000259" key="1">
    <source>
        <dbReference type="PROSITE" id="PS50404"/>
    </source>
</evidence>
<reference evidence="3 4" key="1">
    <citation type="submission" date="2018-05" db="EMBL/GenBank/DDBJ databases">
        <authorList>
            <person name="Lanie J.A."/>
            <person name="Ng W.-L."/>
            <person name="Kazmierczak K.M."/>
            <person name="Andrzejewski T.M."/>
            <person name="Davidsen T.M."/>
            <person name="Wayne K.J."/>
            <person name="Tettelin H."/>
            <person name="Glass J.I."/>
            <person name="Rusch D."/>
            <person name="Podicherti R."/>
            <person name="Tsui H.-C.T."/>
            <person name="Winkler M.E."/>
        </authorList>
    </citation>
    <scope>NUCLEOTIDE SEQUENCE [LARGE SCALE GENOMIC DNA]</scope>
    <source>
        <strain evidence="3 4">BUT-10</strain>
    </source>
</reference>
<dbReference type="PANTHER" id="PTHR44051">
    <property type="entry name" value="GLUTATHIONE S-TRANSFERASE-RELATED"/>
    <property type="match status" value="1"/>
</dbReference>
<keyword evidence="3" id="KW-0808">Transferase</keyword>
<dbReference type="InterPro" id="IPR010987">
    <property type="entry name" value="Glutathione-S-Trfase_C-like"/>
</dbReference>
<sequence>MALTVHGHPLSSYCWKVFIALDEAGLPYELAHIDLADEQAAGRFRQISPFGMMPVLEDPAHGVATPEATVIIQHLARAYASAAHLVPQGEHALDVAFWDRVFDLHVQNHLQRVVGDRLRAPGTRDPFGVAQAKAALSRAYEVVEARMADREWVAGGFSMADCAACPALHYAHKIVPIGAAFPKTAAYLARLEARPSFARVLEAAQPYAHFFPQEPA</sequence>
<comment type="caution">
    <text evidence="3">The sequence shown here is derived from an EMBL/GenBank/DDBJ whole genome shotgun (WGS) entry which is preliminary data.</text>
</comment>
<dbReference type="Pfam" id="PF00043">
    <property type="entry name" value="GST_C"/>
    <property type="match status" value="1"/>
</dbReference>
<dbReference type="SUPFAM" id="SSF47616">
    <property type="entry name" value="GST C-terminal domain-like"/>
    <property type="match status" value="1"/>
</dbReference>
<dbReference type="GO" id="GO:0016740">
    <property type="term" value="F:transferase activity"/>
    <property type="evidence" value="ECO:0007669"/>
    <property type="project" value="UniProtKB-KW"/>
</dbReference>
<dbReference type="InterPro" id="IPR036282">
    <property type="entry name" value="Glutathione-S-Trfase_C_sf"/>
</dbReference>
<dbReference type="Gene3D" id="3.40.30.10">
    <property type="entry name" value="Glutaredoxin"/>
    <property type="match status" value="1"/>
</dbReference>
<keyword evidence="4" id="KW-1185">Reference proteome</keyword>
<name>A0A328B6L3_9CAUL</name>
<dbReference type="Pfam" id="PF13417">
    <property type="entry name" value="GST_N_3"/>
    <property type="match status" value="1"/>
</dbReference>
<dbReference type="PANTHER" id="PTHR44051:SF9">
    <property type="entry name" value="GLUTATHIONE S-TRANSFERASE 1"/>
    <property type="match status" value="1"/>
</dbReference>
<dbReference type="AlphaFoldDB" id="A0A328B6L3"/>
<feature type="domain" description="GST C-terminal" evidence="2">
    <location>
        <begin position="91"/>
        <end position="210"/>
    </location>
</feature>
<dbReference type="InterPro" id="IPR036249">
    <property type="entry name" value="Thioredoxin-like_sf"/>
</dbReference>
<organism evidence="3 4">
    <name type="scientific">Phenylobacterium kunshanense</name>
    <dbReference type="NCBI Taxonomy" id="1445034"/>
    <lineage>
        <taxon>Bacteria</taxon>
        <taxon>Pseudomonadati</taxon>
        <taxon>Pseudomonadota</taxon>
        <taxon>Alphaproteobacteria</taxon>
        <taxon>Caulobacterales</taxon>
        <taxon>Caulobacteraceae</taxon>
        <taxon>Phenylobacterium</taxon>
    </lineage>
</organism>